<dbReference type="HOGENOM" id="CLU_007360_1_0_1"/>
<dbReference type="Gene3D" id="3.30.40.10">
    <property type="entry name" value="Zinc/RING finger domain, C3HC4 (zinc finger)"/>
    <property type="match status" value="1"/>
</dbReference>
<dbReference type="PROSITE" id="PS50178">
    <property type="entry name" value="ZF_FYVE"/>
    <property type="match status" value="1"/>
</dbReference>
<evidence type="ECO:0000256" key="1">
    <source>
        <dbReference type="ARBA" id="ARBA00008755"/>
    </source>
</evidence>
<dbReference type="PANTHER" id="PTHR46465">
    <property type="entry name" value="LATERAL SIGNALING TARGET PROTEIN 2 HOMOLOG"/>
    <property type="match status" value="1"/>
</dbReference>
<evidence type="ECO:0000256" key="2">
    <source>
        <dbReference type="ARBA" id="ARBA00022723"/>
    </source>
</evidence>
<feature type="transmembrane region" description="Helical" evidence="7">
    <location>
        <begin position="589"/>
        <end position="611"/>
    </location>
</feature>
<dbReference type="CDD" id="cd15731">
    <property type="entry name" value="FYVE_LST2"/>
    <property type="match status" value="1"/>
</dbReference>
<keyword evidence="3 5" id="KW-0863">Zinc-finger</keyword>
<dbReference type="Pfam" id="PF01363">
    <property type="entry name" value="FYVE"/>
    <property type="match status" value="1"/>
</dbReference>
<dbReference type="AlphaFoldDB" id="H3AW40"/>
<feature type="transmembrane region" description="Helical" evidence="7">
    <location>
        <begin position="623"/>
        <end position="639"/>
    </location>
</feature>
<dbReference type="GO" id="GO:0031901">
    <property type="term" value="C:early endosome membrane"/>
    <property type="evidence" value="ECO:0007669"/>
    <property type="project" value="TreeGrafter"/>
</dbReference>
<dbReference type="EMBL" id="AFYH01039476">
    <property type="status" value="NOT_ANNOTATED_CDS"/>
    <property type="molecule type" value="Genomic_DNA"/>
</dbReference>
<dbReference type="InterPro" id="IPR051118">
    <property type="entry name" value="LST-2"/>
</dbReference>
<dbReference type="GeneTree" id="ENSGT00940000166092"/>
<organism evidence="9 10">
    <name type="scientific">Latimeria chalumnae</name>
    <name type="common">Coelacanth</name>
    <dbReference type="NCBI Taxonomy" id="7897"/>
    <lineage>
        <taxon>Eukaryota</taxon>
        <taxon>Metazoa</taxon>
        <taxon>Chordata</taxon>
        <taxon>Craniata</taxon>
        <taxon>Vertebrata</taxon>
        <taxon>Euteleostomi</taxon>
        <taxon>Coelacanthiformes</taxon>
        <taxon>Coelacanthidae</taxon>
        <taxon>Latimeria</taxon>
    </lineage>
</organism>
<dbReference type="Bgee" id="ENSLACG00000012203">
    <property type="expression patterns" value="Expressed in pectoral fin and 1 other cell type or tissue"/>
</dbReference>
<name>H3AW40_LATCH</name>
<dbReference type="Ensembl" id="ENSLACT00000013958.1">
    <property type="protein sequence ID" value="ENSLACP00000013861.1"/>
    <property type="gene ID" value="ENSLACG00000012203.1"/>
</dbReference>
<feature type="domain" description="FYVE-type" evidence="8">
    <location>
        <begin position="857"/>
        <end position="917"/>
    </location>
</feature>
<feature type="compositionally biased region" description="Polar residues" evidence="6">
    <location>
        <begin position="412"/>
        <end position="428"/>
    </location>
</feature>
<dbReference type="EMBL" id="AFYH01039475">
    <property type="status" value="NOT_ANNOTATED_CDS"/>
    <property type="molecule type" value="Genomic_DNA"/>
</dbReference>
<dbReference type="Proteomes" id="UP000008672">
    <property type="component" value="Unassembled WGS sequence"/>
</dbReference>
<protein>
    <recommendedName>
        <fullName evidence="8">FYVE-type domain-containing protein</fullName>
    </recommendedName>
</protein>
<keyword evidence="7" id="KW-0812">Transmembrane</keyword>
<evidence type="ECO:0000256" key="7">
    <source>
        <dbReference type="SAM" id="Phobius"/>
    </source>
</evidence>
<evidence type="ECO:0000256" key="5">
    <source>
        <dbReference type="PROSITE-ProRule" id="PRU00091"/>
    </source>
</evidence>
<dbReference type="InterPro" id="IPR017455">
    <property type="entry name" value="Znf_FYVE-rel"/>
</dbReference>
<dbReference type="SMART" id="SM00064">
    <property type="entry name" value="FYVE"/>
    <property type="match status" value="1"/>
</dbReference>
<evidence type="ECO:0000313" key="9">
    <source>
        <dbReference type="Ensembl" id="ENSLACP00000013861.1"/>
    </source>
</evidence>
<dbReference type="SUPFAM" id="SSF57903">
    <property type="entry name" value="FYVE/PHD zinc finger"/>
    <property type="match status" value="1"/>
</dbReference>
<proteinExistence type="inferred from homology"/>
<sequence length="927" mass="106811">MKCRLKKNLHRRSKKSDPRPLAQFYYADKEVTQITTGMSCVDMEKEPQKYLVLLNQLHLSQDHLLRIIEQLVEEYIPNERQNRDYQIKFPDEILHENLGAQLWFAAESLSAGSFGEIQETEGMQLCPLAEEFLRSLEDVRNLLREQSMTDNCIYIDDIRDALIQYDRVFAEFELSYISSVVPVKSEEELHKEQEIVVLFCETVDRALKLRYLTQEMIDEYEPLLMFTIPRLAIMCGLLIYPDGPLNLQQRPEEMSKLFRPFYTLLHKIRDLLYVLTPEEQYILEKSLCSAESGCLSQNSTASNMTSRKICTKPLVESKENIVVETPSTIHTTVEQCGEMKRDRTGLVIPNTNSIYEGTRGSTGIKNSCQSKYEHVDTPCRISYCNTIGEQGWSHQIAVSASKSSADHEAYYNSCSSKSEQKEPQSLNTVEEHRPESSSFQRQCIKLNTGEQHKYSTDSTSSLIESSATQERIIQRDTEYKNTDEIAPNFYEKTATAATVFQQAFGNNCSFVSESRIHLFSSHTVFILNDCEVIICNNYILRFSLWSSLVVGKQNNFNQIKKCQCLNGKVLRNCPGNVLYLFIKKRKISFVSSVGLICCTAPSFYSLFLILHKCCPKQKKKKKVLFQYSIFCIISTLLTYKYNPALRTVKKCFFPLVGRIISMTCFIQLRIFFFFKCSYEDNSCTFNQSSPNSNICKVNLQDKTCYYLLTHCIESDTVLYRIGSWEQAHGFNAFCDPRLRKQTVQQVREAIKAEIRSRYRSRSDMIHRLFVCISGVADQLQTNFASDLRSILKTVFVIIASKSEILEEHKYTLKKSPCLFSWASFQDCVLCQELYAQASSTEDPNIRRSEGPPEWIPDGACSECMSCKTPFTLVRRRHHCRNCGRIFCSRCSSHMAPLPWYGQMKPVRVCTHCYNIHVCPFLEDTATI</sequence>
<keyword evidence="10" id="KW-1185">Reference proteome</keyword>
<accession>H3AW40</accession>
<dbReference type="EMBL" id="AFYH01039474">
    <property type="status" value="NOT_ANNOTATED_CDS"/>
    <property type="molecule type" value="Genomic_DNA"/>
</dbReference>
<dbReference type="InterPro" id="IPR043269">
    <property type="entry name" value="FYVE_LST2"/>
</dbReference>
<dbReference type="InterPro" id="IPR013083">
    <property type="entry name" value="Znf_RING/FYVE/PHD"/>
</dbReference>
<keyword evidence="7" id="KW-0472">Membrane</keyword>
<dbReference type="eggNOG" id="KOG1819">
    <property type="taxonomic scope" value="Eukaryota"/>
</dbReference>
<dbReference type="GO" id="GO:0008270">
    <property type="term" value="F:zinc ion binding"/>
    <property type="evidence" value="ECO:0007669"/>
    <property type="project" value="UniProtKB-KW"/>
</dbReference>
<reference evidence="10" key="1">
    <citation type="submission" date="2011-08" db="EMBL/GenBank/DDBJ databases">
        <title>The draft genome of Latimeria chalumnae.</title>
        <authorList>
            <person name="Di Palma F."/>
            <person name="Alfoldi J."/>
            <person name="Johnson J."/>
            <person name="Berlin A."/>
            <person name="Gnerre S."/>
            <person name="Jaffe D."/>
            <person name="MacCallum I."/>
            <person name="Young S."/>
            <person name="Walker B.J."/>
            <person name="Lander E."/>
            <person name="Lindblad-Toh K."/>
        </authorList>
    </citation>
    <scope>NUCLEOTIDE SEQUENCE [LARGE SCALE GENOMIC DNA]</scope>
    <source>
        <strain evidence="10">Wild caught</strain>
    </source>
</reference>
<dbReference type="PANTHER" id="PTHR46465:SF4">
    <property type="entry name" value="FYVE-TYPE DOMAIN-CONTAINING PROTEIN"/>
    <property type="match status" value="1"/>
</dbReference>
<evidence type="ECO:0000313" key="10">
    <source>
        <dbReference type="Proteomes" id="UP000008672"/>
    </source>
</evidence>
<evidence type="ECO:0000256" key="4">
    <source>
        <dbReference type="ARBA" id="ARBA00022833"/>
    </source>
</evidence>
<keyword evidence="4" id="KW-0862">Zinc</keyword>
<dbReference type="EMBL" id="AFYH01039473">
    <property type="status" value="NOT_ANNOTATED_CDS"/>
    <property type="molecule type" value="Genomic_DNA"/>
</dbReference>
<keyword evidence="7" id="KW-1133">Transmembrane helix</keyword>
<evidence type="ECO:0000256" key="3">
    <source>
        <dbReference type="ARBA" id="ARBA00022771"/>
    </source>
</evidence>
<feature type="region of interest" description="Disordered" evidence="6">
    <location>
        <begin position="411"/>
        <end position="434"/>
    </location>
</feature>
<reference evidence="9" key="3">
    <citation type="submission" date="2025-09" db="UniProtKB">
        <authorList>
            <consortium name="Ensembl"/>
        </authorList>
    </citation>
    <scope>IDENTIFICATION</scope>
</reference>
<dbReference type="InParanoid" id="H3AW40"/>
<reference evidence="9" key="2">
    <citation type="submission" date="2025-08" db="UniProtKB">
        <authorList>
            <consortium name="Ensembl"/>
        </authorList>
    </citation>
    <scope>IDENTIFICATION</scope>
</reference>
<evidence type="ECO:0000256" key="6">
    <source>
        <dbReference type="SAM" id="MobiDB-lite"/>
    </source>
</evidence>
<evidence type="ECO:0000259" key="8">
    <source>
        <dbReference type="PROSITE" id="PS50178"/>
    </source>
</evidence>
<dbReference type="InterPro" id="IPR000306">
    <property type="entry name" value="Znf_FYVE"/>
</dbReference>
<comment type="similarity">
    <text evidence="1">Belongs to the lst-2 family.</text>
</comment>
<dbReference type="InterPro" id="IPR011011">
    <property type="entry name" value="Znf_FYVE_PHD"/>
</dbReference>
<keyword evidence="2" id="KW-0479">Metal-binding</keyword>